<protein>
    <submittedName>
        <fullName evidence="1">Uncharacterized protein</fullName>
    </submittedName>
</protein>
<dbReference type="EMBL" id="CADCTR010003174">
    <property type="protein sequence ID" value="CAA9385749.1"/>
    <property type="molecule type" value="Genomic_DNA"/>
</dbReference>
<dbReference type="AlphaFoldDB" id="A0A6J4NEN7"/>
<evidence type="ECO:0000313" key="1">
    <source>
        <dbReference type="EMBL" id="CAA9385749.1"/>
    </source>
</evidence>
<organism evidence="1">
    <name type="scientific">uncultured Chloroflexia bacterium</name>
    <dbReference type="NCBI Taxonomy" id="1672391"/>
    <lineage>
        <taxon>Bacteria</taxon>
        <taxon>Bacillati</taxon>
        <taxon>Chloroflexota</taxon>
        <taxon>Chloroflexia</taxon>
        <taxon>environmental samples</taxon>
    </lineage>
</organism>
<gene>
    <name evidence="1" type="ORF">AVDCRST_MAG93-9444</name>
</gene>
<sequence length="44" mass="5058">MPHKQKVLRHHASATAPEIPSRKRDLVFETLDQFGPSYAITARR</sequence>
<reference evidence="1" key="1">
    <citation type="submission" date="2020-02" db="EMBL/GenBank/DDBJ databases">
        <authorList>
            <person name="Meier V. D."/>
        </authorList>
    </citation>
    <scope>NUCLEOTIDE SEQUENCE</scope>
    <source>
        <strain evidence="1">AVDCRST_MAG93</strain>
    </source>
</reference>
<name>A0A6J4NEN7_9CHLR</name>
<accession>A0A6J4NEN7</accession>
<proteinExistence type="predicted"/>